<comment type="similarity">
    <text evidence="1">Belongs to the WD repeat WDR55 family.</text>
</comment>
<dbReference type="SMR" id="A0A482XR77"/>
<dbReference type="STRING" id="195883.A0A482XR77"/>
<dbReference type="AlphaFoldDB" id="A0A482XR77"/>
<dbReference type="Gene3D" id="2.130.10.10">
    <property type="entry name" value="YVTN repeat-like/Quinoprotein amine dehydrogenase"/>
    <property type="match status" value="2"/>
</dbReference>
<dbReference type="InterPro" id="IPR050505">
    <property type="entry name" value="WDR55/POC1"/>
</dbReference>
<sequence length="402" mass="44411">MCNIKPSDSEEDILSEVVEATESDESDASTSIDDYYDGNEEDEDEEEDEAGSSDAEQDTKPLEDAIKHYMHIRNRPPEIECDGLITDISFHPKTNALAAACISGDLFIYKYDVAGNQTQRKTEVHTGACRAVEYSHDGQKIFTVSKDKSIVATDSETGQFVHVFDKAHSAALFSISIISEHLFATGDEDGAVKLWDIRHEQPILSVHKVKDYISSIVTNASRRYLACTTGEGTVVSINIVAKKFHVESEPYESELTCAGLYKDDGKLVCGTATGQLLVYNWAEFGLHVDEFPGSVKKAINCQVPLNDNIMLTGWEDGKIRATHIHPNKHLGVIGQHQMSVDSLDISHDGTYVASCSLDEKISFWPVDFFNDIDLNVGIDKNTNLPSSQITDQKTFFADLADS</sequence>
<reference evidence="7 8" key="1">
    <citation type="journal article" date="2017" name="Gigascience">
        <title>Genome sequence of the small brown planthopper, Laodelphax striatellus.</title>
        <authorList>
            <person name="Zhu J."/>
            <person name="Jiang F."/>
            <person name="Wang X."/>
            <person name="Yang P."/>
            <person name="Bao Y."/>
            <person name="Zhao W."/>
            <person name="Wang W."/>
            <person name="Lu H."/>
            <person name="Wang Q."/>
            <person name="Cui N."/>
            <person name="Li J."/>
            <person name="Chen X."/>
            <person name="Luo L."/>
            <person name="Yu J."/>
            <person name="Kang L."/>
            <person name="Cui F."/>
        </authorList>
    </citation>
    <scope>NUCLEOTIDE SEQUENCE [LARGE SCALE GENOMIC DNA]</scope>
    <source>
        <strain evidence="7">Lst14</strain>
    </source>
</reference>
<dbReference type="EMBL" id="QKKF02001985">
    <property type="protein sequence ID" value="RZF48543.1"/>
    <property type="molecule type" value="Genomic_DNA"/>
</dbReference>
<evidence type="ECO:0000256" key="4">
    <source>
        <dbReference type="ARBA" id="ARBA00023478"/>
    </source>
</evidence>
<dbReference type="SUPFAM" id="SSF50978">
    <property type="entry name" value="WD40 repeat-like"/>
    <property type="match status" value="1"/>
</dbReference>
<dbReference type="PROSITE" id="PS50294">
    <property type="entry name" value="WD_REPEATS_REGION"/>
    <property type="match status" value="1"/>
</dbReference>
<dbReference type="OrthoDB" id="2288928at2759"/>
<dbReference type="PROSITE" id="PS50082">
    <property type="entry name" value="WD_REPEATS_2"/>
    <property type="match status" value="2"/>
</dbReference>
<evidence type="ECO:0000313" key="8">
    <source>
        <dbReference type="Proteomes" id="UP000291343"/>
    </source>
</evidence>
<feature type="region of interest" description="Disordered" evidence="6">
    <location>
        <begin position="1"/>
        <end position="60"/>
    </location>
</feature>
<dbReference type="FunCoup" id="A0A482XR77">
    <property type="interactions" value="716"/>
</dbReference>
<keyword evidence="2 5" id="KW-0853">WD repeat</keyword>
<proteinExistence type="inferred from homology"/>
<dbReference type="InParanoid" id="A0A482XR77"/>
<dbReference type="InterPro" id="IPR036322">
    <property type="entry name" value="WD40_repeat_dom_sf"/>
</dbReference>
<keyword evidence="3" id="KW-0677">Repeat</keyword>
<evidence type="ECO:0000256" key="3">
    <source>
        <dbReference type="ARBA" id="ARBA00022737"/>
    </source>
</evidence>
<dbReference type="SMART" id="SM00320">
    <property type="entry name" value="WD40"/>
    <property type="match status" value="6"/>
</dbReference>
<protein>
    <recommendedName>
        <fullName evidence="4">WD repeat-containing protein 55 homolog</fullName>
    </recommendedName>
</protein>
<evidence type="ECO:0000256" key="5">
    <source>
        <dbReference type="PROSITE-ProRule" id="PRU00221"/>
    </source>
</evidence>
<dbReference type="PANTHER" id="PTHR44019">
    <property type="entry name" value="WD REPEAT-CONTAINING PROTEIN 55"/>
    <property type="match status" value="1"/>
</dbReference>
<keyword evidence="8" id="KW-1185">Reference proteome</keyword>
<evidence type="ECO:0000313" key="7">
    <source>
        <dbReference type="EMBL" id="RZF48543.1"/>
    </source>
</evidence>
<comment type="caution">
    <text evidence="7">The sequence shown here is derived from an EMBL/GenBank/DDBJ whole genome shotgun (WGS) entry which is preliminary data.</text>
</comment>
<feature type="compositionally biased region" description="Acidic residues" evidence="6">
    <location>
        <begin position="9"/>
        <end position="27"/>
    </location>
</feature>
<name>A0A482XR77_LAOST</name>
<dbReference type="PANTHER" id="PTHR44019:SF20">
    <property type="entry name" value="WD REPEAT-CONTAINING PROTEIN 55"/>
    <property type="match status" value="1"/>
</dbReference>
<evidence type="ECO:0000256" key="1">
    <source>
        <dbReference type="ARBA" id="ARBA00007625"/>
    </source>
</evidence>
<accession>A0A482XR77</accession>
<dbReference type="Pfam" id="PF24796">
    <property type="entry name" value="WDR55"/>
    <property type="match status" value="1"/>
</dbReference>
<evidence type="ECO:0000256" key="2">
    <source>
        <dbReference type="ARBA" id="ARBA00022574"/>
    </source>
</evidence>
<dbReference type="Proteomes" id="UP000291343">
    <property type="component" value="Unassembled WGS sequence"/>
</dbReference>
<evidence type="ECO:0000256" key="6">
    <source>
        <dbReference type="SAM" id="MobiDB-lite"/>
    </source>
</evidence>
<gene>
    <name evidence="7" type="ORF">LSTR_LSTR011158</name>
</gene>
<dbReference type="InterPro" id="IPR015943">
    <property type="entry name" value="WD40/YVTN_repeat-like_dom_sf"/>
</dbReference>
<feature type="compositionally biased region" description="Acidic residues" evidence="6">
    <location>
        <begin position="34"/>
        <end position="51"/>
    </location>
</feature>
<feature type="repeat" description="WD" evidence="5">
    <location>
        <begin position="165"/>
        <end position="205"/>
    </location>
</feature>
<dbReference type="InterPro" id="IPR001680">
    <property type="entry name" value="WD40_rpt"/>
</dbReference>
<organism evidence="7 8">
    <name type="scientific">Laodelphax striatellus</name>
    <name type="common">Small brown planthopper</name>
    <name type="synonym">Delphax striatella</name>
    <dbReference type="NCBI Taxonomy" id="195883"/>
    <lineage>
        <taxon>Eukaryota</taxon>
        <taxon>Metazoa</taxon>
        <taxon>Ecdysozoa</taxon>
        <taxon>Arthropoda</taxon>
        <taxon>Hexapoda</taxon>
        <taxon>Insecta</taxon>
        <taxon>Pterygota</taxon>
        <taxon>Neoptera</taxon>
        <taxon>Paraneoptera</taxon>
        <taxon>Hemiptera</taxon>
        <taxon>Auchenorrhyncha</taxon>
        <taxon>Fulgoroidea</taxon>
        <taxon>Delphacidae</taxon>
        <taxon>Criomorphinae</taxon>
        <taxon>Laodelphax</taxon>
    </lineage>
</organism>
<feature type="repeat" description="WD" evidence="5">
    <location>
        <begin position="333"/>
        <end position="364"/>
    </location>
</feature>